<organism evidence="1 2">
    <name type="scientific">Pyropia yezoensis</name>
    <name type="common">Susabi-nori</name>
    <name type="synonym">Porphyra yezoensis</name>
    <dbReference type="NCBI Taxonomy" id="2788"/>
    <lineage>
        <taxon>Eukaryota</taxon>
        <taxon>Rhodophyta</taxon>
        <taxon>Bangiophyceae</taxon>
        <taxon>Bangiales</taxon>
        <taxon>Bangiaceae</taxon>
        <taxon>Pyropia</taxon>
    </lineage>
</organism>
<reference evidence="1" key="1">
    <citation type="submission" date="2019-11" db="EMBL/GenBank/DDBJ databases">
        <title>Nori genome reveals adaptations in red seaweeds to the harsh intertidal environment.</title>
        <authorList>
            <person name="Wang D."/>
            <person name="Mao Y."/>
        </authorList>
    </citation>
    <scope>NUCLEOTIDE SEQUENCE</scope>
    <source>
        <tissue evidence="1">Gametophyte</tissue>
    </source>
</reference>
<accession>A0ACC3C5C7</accession>
<evidence type="ECO:0000313" key="2">
    <source>
        <dbReference type="Proteomes" id="UP000798662"/>
    </source>
</evidence>
<gene>
    <name evidence="1" type="ORF">I4F81_007684</name>
</gene>
<name>A0ACC3C5C7_PYRYE</name>
<keyword evidence="2" id="KW-1185">Reference proteome</keyword>
<dbReference type="Proteomes" id="UP000798662">
    <property type="component" value="Chromosome 2"/>
</dbReference>
<comment type="caution">
    <text evidence="1">The sequence shown here is derived from an EMBL/GenBank/DDBJ whole genome shotgun (WGS) entry which is preliminary data.</text>
</comment>
<protein>
    <submittedName>
        <fullName evidence="1">Uncharacterized protein</fullName>
    </submittedName>
</protein>
<sequence>MYRPSAAERTTLLLAVGQVPIGITQGFLPALLRPRRSRVLPQDGARSLSVADELPREVRSLVCTVVVLLCVLVPALVSARVGVKDVPVVLHRMKKMAQQAVDFGSS</sequence>
<evidence type="ECO:0000313" key="1">
    <source>
        <dbReference type="EMBL" id="KAK1865149.1"/>
    </source>
</evidence>
<dbReference type="EMBL" id="CM020619">
    <property type="protein sequence ID" value="KAK1865149.1"/>
    <property type="molecule type" value="Genomic_DNA"/>
</dbReference>
<proteinExistence type="predicted"/>